<dbReference type="Pfam" id="PF13516">
    <property type="entry name" value="LRR_6"/>
    <property type="match status" value="1"/>
</dbReference>
<feature type="signal peptide" evidence="15">
    <location>
        <begin position="1"/>
        <end position="19"/>
    </location>
</feature>
<evidence type="ECO:0000256" key="10">
    <source>
        <dbReference type="ARBA" id="ARBA00022974"/>
    </source>
</evidence>
<feature type="chain" id="PRO_5021354087" description="Fibromodulin" evidence="15">
    <location>
        <begin position="20"/>
        <end position="350"/>
    </location>
</feature>
<accession>A0A4Z2BA15</accession>
<comment type="function">
    <text evidence="13">Affects the rate of fibrils formation. May have a primary role in collagen fibrillogenesis.</text>
</comment>
<evidence type="ECO:0000256" key="1">
    <source>
        <dbReference type="ARBA" id="ARBA00004498"/>
    </source>
</evidence>
<dbReference type="InterPro" id="IPR050333">
    <property type="entry name" value="SLRP"/>
</dbReference>
<dbReference type="Gene3D" id="3.80.10.10">
    <property type="entry name" value="Ribonuclease Inhibitor"/>
    <property type="match status" value="3"/>
</dbReference>
<keyword evidence="18" id="KW-1185">Reference proteome</keyword>
<keyword evidence="5" id="KW-0964">Secreted</keyword>
<dbReference type="FunFam" id="3.80.10.10:FF:000073">
    <property type="entry name" value="Lumican"/>
    <property type="match status" value="1"/>
</dbReference>
<evidence type="ECO:0000256" key="7">
    <source>
        <dbReference type="ARBA" id="ARBA00022614"/>
    </source>
</evidence>
<keyword evidence="8 15" id="KW-0732">Signal</keyword>
<evidence type="ECO:0000256" key="14">
    <source>
        <dbReference type="ARBA" id="ARBA00032216"/>
    </source>
</evidence>
<keyword evidence="7" id="KW-0433">Leucine-rich repeat</keyword>
<evidence type="ECO:0000259" key="16">
    <source>
        <dbReference type="SMART" id="SM00013"/>
    </source>
</evidence>
<evidence type="ECO:0000256" key="13">
    <source>
        <dbReference type="ARBA" id="ARBA00025136"/>
    </source>
</evidence>
<dbReference type="SMART" id="SM00013">
    <property type="entry name" value="LRRNT"/>
    <property type="match status" value="1"/>
</dbReference>
<dbReference type="PROSITE" id="PS51450">
    <property type="entry name" value="LRR"/>
    <property type="match status" value="3"/>
</dbReference>
<organism evidence="17 18">
    <name type="scientific">Takifugu bimaculatus</name>
    <dbReference type="NCBI Taxonomy" id="433685"/>
    <lineage>
        <taxon>Eukaryota</taxon>
        <taxon>Metazoa</taxon>
        <taxon>Chordata</taxon>
        <taxon>Craniata</taxon>
        <taxon>Vertebrata</taxon>
        <taxon>Euteleostomi</taxon>
        <taxon>Actinopterygii</taxon>
        <taxon>Neopterygii</taxon>
        <taxon>Teleostei</taxon>
        <taxon>Neoteleostei</taxon>
        <taxon>Acanthomorphata</taxon>
        <taxon>Eupercaria</taxon>
        <taxon>Tetraodontiformes</taxon>
        <taxon>Tetradontoidea</taxon>
        <taxon>Tetraodontidae</taxon>
        <taxon>Takifugu</taxon>
    </lineage>
</organism>
<gene>
    <name evidence="17" type="ORF">fugu_004692</name>
</gene>
<dbReference type="PANTHER" id="PTHR45712:SF4">
    <property type="entry name" value="FIBROMODULIN"/>
    <property type="match status" value="1"/>
</dbReference>
<evidence type="ECO:0000256" key="6">
    <source>
        <dbReference type="ARBA" id="ARBA00022530"/>
    </source>
</evidence>
<comment type="subcellular location">
    <subcellularLocation>
        <location evidence="1">Secreted</location>
        <location evidence="1">Extracellular space</location>
        <location evidence="1">Extracellular matrix</location>
    </subcellularLocation>
</comment>
<comment type="subunit">
    <text evidence="3">Binds to type I and type II collagen.</text>
</comment>
<dbReference type="InterPro" id="IPR003591">
    <property type="entry name" value="Leu-rich_rpt_typical-subtyp"/>
</dbReference>
<keyword evidence="6" id="KW-0272">Extracellular matrix</keyword>
<dbReference type="InterPro" id="IPR000372">
    <property type="entry name" value="LRRNT"/>
</dbReference>
<dbReference type="GO" id="GO:0005615">
    <property type="term" value="C:extracellular space"/>
    <property type="evidence" value="ECO:0007669"/>
    <property type="project" value="TreeGrafter"/>
</dbReference>
<dbReference type="SMART" id="SM00364">
    <property type="entry name" value="LRR_BAC"/>
    <property type="match status" value="5"/>
</dbReference>
<dbReference type="InterPro" id="IPR001611">
    <property type="entry name" value="Leu-rich_rpt"/>
</dbReference>
<evidence type="ECO:0000256" key="11">
    <source>
        <dbReference type="ARBA" id="ARBA00023157"/>
    </source>
</evidence>
<keyword evidence="12" id="KW-0325">Glycoprotein</keyword>
<evidence type="ECO:0000256" key="12">
    <source>
        <dbReference type="ARBA" id="ARBA00023180"/>
    </source>
</evidence>
<comment type="similarity">
    <text evidence="2">Belongs to the small leucine-rich proteoglycan (SLRP) family. SLRP class II subfamily.</text>
</comment>
<dbReference type="AlphaFoldDB" id="A0A4Z2BA15"/>
<dbReference type="SMART" id="SM00369">
    <property type="entry name" value="LRR_TYP"/>
    <property type="match status" value="8"/>
</dbReference>
<evidence type="ECO:0000256" key="2">
    <source>
        <dbReference type="ARBA" id="ARBA00005818"/>
    </source>
</evidence>
<evidence type="ECO:0000256" key="4">
    <source>
        <dbReference type="ARBA" id="ARBA00018230"/>
    </source>
</evidence>
<protein>
    <recommendedName>
        <fullName evidence="4">Fibromodulin</fullName>
    </recommendedName>
    <alternativeName>
        <fullName evidence="14">Keratan sulfate proteoglycan fibromodulin</fullName>
    </alternativeName>
</protein>
<dbReference type="SUPFAM" id="SSF52058">
    <property type="entry name" value="L domain-like"/>
    <property type="match status" value="1"/>
</dbReference>
<proteinExistence type="inferred from homology"/>
<evidence type="ECO:0000256" key="3">
    <source>
        <dbReference type="ARBA" id="ARBA00011226"/>
    </source>
</evidence>
<evidence type="ECO:0000256" key="8">
    <source>
        <dbReference type="ARBA" id="ARBA00022729"/>
    </source>
</evidence>
<comment type="caution">
    <text evidence="17">The sequence shown here is derived from an EMBL/GenBank/DDBJ whole genome shotgun (WGS) entry which is preliminary data.</text>
</comment>
<feature type="domain" description="LRRNT" evidence="16">
    <location>
        <begin position="49"/>
        <end position="83"/>
    </location>
</feature>
<evidence type="ECO:0000256" key="5">
    <source>
        <dbReference type="ARBA" id="ARBA00022525"/>
    </source>
</evidence>
<reference evidence="17 18" key="1">
    <citation type="submission" date="2019-04" db="EMBL/GenBank/DDBJ databases">
        <title>The sequence and de novo assembly of Takifugu bimaculatus genome using PacBio and Hi-C technologies.</title>
        <authorList>
            <person name="Xu P."/>
            <person name="Liu B."/>
            <person name="Zhou Z."/>
        </authorList>
    </citation>
    <scope>NUCLEOTIDE SEQUENCE [LARGE SCALE GENOMIC DNA]</scope>
    <source>
        <strain evidence="17">TB-2018</strain>
        <tissue evidence="17">Muscle</tissue>
    </source>
</reference>
<dbReference type="InterPro" id="IPR032675">
    <property type="entry name" value="LRR_dom_sf"/>
</dbReference>
<dbReference type="Pfam" id="PF13855">
    <property type="entry name" value="LRR_8"/>
    <property type="match status" value="2"/>
</dbReference>
<sequence>MTTRVVAFLLTVLLPLSLAHLNDPLAWLYTRNTQGNDHASLQADAAISACPDVCDCPPTFPVAMYCDGRGLTAVPSIPSHIKYLYLQNNAITALPDSALVNATSLVWLMLHHNQLTSEAIGAKAFLKLEALERLYLQHNSLTSIPANLPRTLKDLRMNHNKIEKVAVADLEGMDQLSLLYLHDNAITDMGTSLKALKSLMVLDISSNQLTKVPDSLPEQVHQLYMDHNSIDSLPESFLTSLTQLQYVRLAHNQLTDQGVPANTFNVSGLVELDLSFNRLERIPTVSTSLQHLYLQANRIKEFTLGSFCVFTDVTNFSRLQTLRLDGNEIGMEDIPADSSLCLRSASAIDV</sequence>
<dbReference type="PANTHER" id="PTHR45712">
    <property type="entry name" value="AGAP008170-PA"/>
    <property type="match status" value="1"/>
</dbReference>
<dbReference type="Proteomes" id="UP000516260">
    <property type="component" value="Chromosome 5"/>
</dbReference>
<name>A0A4Z2BA15_9TELE</name>
<dbReference type="EMBL" id="SWLE01000018">
    <property type="protein sequence ID" value="TNM88438.1"/>
    <property type="molecule type" value="Genomic_DNA"/>
</dbReference>
<evidence type="ECO:0000256" key="9">
    <source>
        <dbReference type="ARBA" id="ARBA00022737"/>
    </source>
</evidence>
<keyword evidence="11" id="KW-1015">Disulfide bond</keyword>
<evidence type="ECO:0000256" key="15">
    <source>
        <dbReference type="SAM" id="SignalP"/>
    </source>
</evidence>
<dbReference type="Pfam" id="PF01462">
    <property type="entry name" value="LRRNT"/>
    <property type="match status" value="1"/>
</dbReference>
<evidence type="ECO:0000313" key="17">
    <source>
        <dbReference type="EMBL" id="TNM88438.1"/>
    </source>
</evidence>
<evidence type="ECO:0000313" key="18">
    <source>
        <dbReference type="Proteomes" id="UP000516260"/>
    </source>
</evidence>
<keyword evidence="10" id="KW-0654">Proteoglycan</keyword>
<keyword evidence="9" id="KW-0677">Repeat</keyword>